<reference evidence="9" key="2">
    <citation type="submission" date="2015-01" db="EMBL/GenBank/DDBJ databases">
        <title>Evolutionary Origins and Diversification of the Mycorrhizal Mutualists.</title>
        <authorList>
            <consortium name="DOE Joint Genome Institute"/>
            <consortium name="Mycorrhizal Genomics Consortium"/>
            <person name="Kohler A."/>
            <person name="Kuo A."/>
            <person name="Nagy L.G."/>
            <person name="Floudas D."/>
            <person name="Copeland A."/>
            <person name="Barry K.W."/>
            <person name="Cichocki N."/>
            <person name="Veneault-Fourrey C."/>
            <person name="LaButti K."/>
            <person name="Lindquist E.A."/>
            <person name="Lipzen A."/>
            <person name="Lundell T."/>
            <person name="Morin E."/>
            <person name="Murat C."/>
            <person name="Riley R."/>
            <person name="Ohm R."/>
            <person name="Sun H."/>
            <person name="Tunlid A."/>
            <person name="Henrissat B."/>
            <person name="Grigoriev I.V."/>
            <person name="Hibbett D.S."/>
            <person name="Martin F."/>
        </authorList>
    </citation>
    <scope>NUCLEOTIDE SEQUENCE [LARGE SCALE GENOMIC DNA]</scope>
    <source>
        <strain evidence="9">441</strain>
    </source>
</reference>
<organism evidence="8 9">
    <name type="scientific">Pisolithus microcarpus 441</name>
    <dbReference type="NCBI Taxonomy" id="765257"/>
    <lineage>
        <taxon>Eukaryota</taxon>
        <taxon>Fungi</taxon>
        <taxon>Dikarya</taxon>
        <taxon>Basidiomycota</taxon>
        <taxon>Agaricomycotina</taxon>
        <taxon>Agaricomycetes</taxon>
        <taxon>Agaricomycetidae</taxon>
        <taxon>Boletales</taxon>
        <taxon>Sclerodermatineae</taxon>
        <taxon>Pisolithaceae</taxon>
        <taxon>Pisolithus</taxon>
    </lineage>
</organism>
<evidence type="ECO:0000313" key="9">
    <source>
        <dbReference type="Proteomes" id="UP000054018"/>
    </source>
</evidence>
<dbReference type="OrthoDB" id="3366823at2759"/>
<evidence type="ECO:0000313" key="8">
    <source>
        <dbReference type="EMBL" id="KIK17836.1"/>
    </source>
</evidence>
<keyword evidence="7" id="KW-0472">Membrane</keyword>
<evidence type="ECO:0000256" key="1">
    <source>
        <dbReference type="ARBA" id="ARBA00001971"/>
    </source>
</evidence>
<keyword evidence="9" id="KW-1185">Reference proteome</keyword>
<dbReference type="GO" id="GO:0008395">
    <property type="term" value="F:steroid hydroxylase activity"/>
    <property type="evidence" value="ECO:0007669"/>
    <property type="project" value="TreeGrafter"/>
</dbReference>
<dbReference type="InterPro" id="IPR002403">
    <property type="entry name" value="Cyt_P450_E_grp-IV"/>
</dbReference>
<feature type="transmembrane region" description="Helical" evidence="7">
    <location>
        <begin position="38"/>
        <end position="61"/>
    </location>
</feature>
<dbReference type="GO" id="GO:0005506">
    <property type="term" value="F:iron ion binding"/>
    <property type="evidence" value="ECO:0007669"/>
    <property type="project" value="InterPro"/>
</dbReference>
<dbReference type="EMBL" id="KN833818">
    <property type="protein sequence ID" value="KIK17836.1"/>
    <property type="molecule type" value="Genomic_DNA"/>
</dbReference>
<evidence type="ECO:0000256" key="2">
    <source>
        <dbReference type="ARBA" id="ARBA00010617"/>
    </source>
</evidence>
<evidence type="ECO:0000256" key="6">
    <source>
        <dbReference type="PIRSR" id="PIRSR602403-1"/>
    </source>
</evidence>
<evidence type="ECO:0008006" key="10">
    <source>
        <dbReference type="Google" id="ProtNLM"/>
    </source>
</evidence>
<keyword evidence="5 6" id="KW-0408">Iron</keyword>
<reference evidence="8 9" key="1">
    <citation type="submission" date="2014-04" db="EMBL/GenBank/DDBJ databases">
        <authorList>
            <consortium name="DOE Joint Genome Institute"/>
            <person name="Kuo A."/>
            <person name="Kohler A."/>
            <person name="Costa M.D."/>
            <person name="Nagy L.G."/>
            <person name="Floudas D."/>
            <person name="Copeland A."/>
            <person name="Barry K.W."/>
            <person name="Cichocki N."/>
            <person name="Veneault-Fourrey C."/>
            <person name="LaButti K."/>
            <person name="Lindquist E.A."/>
            <person name="Lipzen A."/>
            <person name="Lundell T."/>
            <person name="Morin E."/>
            <person name="Murat C."/>
            <person name="Sun H."/>
            <person name="Tunlid A."/>
            <person name="Henrissat B."/>
            <person name="Grigoriev I.V."/>
            <person name="Hibbett D.S."/>
            <person name="Martin F."/>
            <person name="Nordberg H.P."/>
            <person name="Cantor M.N."/>
            <person name="Hua S.X."/>
        </authorList>
    </citation>
    <scope>NUCLEOTIDE SEQUENCE [LARGE SCALE GENOMIC DNA]</scope>
    <source>
        <strain evidence="8 9">441</strain>
    </source>
</reference>
<proteinExistence type="inferred from homology"/>
<comment type="similarity">
    <text evidence="2">Belongs to the cytochrome P450 family.</text>
</comment>
<evidence type="ECO:0000256" key="3">
    <source>
        <dbReference type="ARBA" id="ARBA00022617"/>
    </source>
</evidence>
<keyword evidence="3 6" id="KW-0349">Heme</keyword>
<feature type="binding site" description="axial binding residue" evidence="6">
    <location>
        <position position="427"/>
    </location>
    <ligand>
        <name>heme</name>
        <dbReference type="ChEBI" id="CHEBI:30413"/>
    </ligand>
    <ligandPart>
        <name>Fe</name>
        <dbReference type="ChEBI" id="CHEBI:18248"/>
    </ligandPart>
</feature>
<sequence length="492" mass="54429">MTSSVISVLQISAVLVGLTAMVVSRIMSTRVSTYPPKVVSLFPWVGSAFNLVFTPSTFFALCQAQYGPVFKLLAGGRNIVVVMSSDALSGVAFADHRVLSSHIQHYDHFRALCSDSSLHPKIYDTIAQKIFPVLDRRLSKRTLGELTPPFAQLVLDKLKLFSGRPEVSLTRSLTEPLYVGANGVLFGSRFPQDTYEDFFMLLKSLPKRLCRRPFWSFPSSRARDRLLQRISGYLEGANPATDDKLASTFTALFREHDIPIEVAAPSVLLIMSSLHQNTVNVIFWLFAWLLADPSALSAVRSEIDKAIREDFGNFQTFIAEANPDKLDSPSFALLNSAILETMRLTSVQTGVRLAASDIDIKDGGKTLPILKGEYVVLDPRGAHMDKNMYPNCDKFVVSRFVESEYRGDLAATVGYPYFALGAGKHVCKGRFLAIYEIKVLAVIYLSLFDVTPVGRGEGPSSTWEPPKSSPQSVGTIHPIEDVLVRLRPRSVL</sequence>
<feature type="transmembrane region" description="Helical" evidence="7">
    <location>
        <begin position="6"/>
        <end position="26"/>
    </location>
</feature>
<dbReference type="STRING" id="765257.A0A0C9YM57"/>
<dbReference type="GO" id="GO:0020037">
    <property type="term" value="F:heme binding"/>
    <property type="evidence" value="ECO:0007669"/>
    <property type="project" value="InterPro"/>
</dbReference>
<comment type="cofactor">
    <cofactor evidence="1 6">
        <name>heme</name>
        <dbReference type="ChEBI" id="CHEBI:30413"/>
    </cofactor>
</comment>
<dbReference type="PANTHER" id="PTHR24304">
    <property type="entry name" value="CYTOCHROME P450 FAMILY 7"/>
    <property type="match status" value="1"/>
</dbReference>
<dbReference type="AlphaFoldDB" id="A0A0C9YM57"/>
<keyword evidence="7" id="KW-0812">Transmembrane</keyword>
<accession>A0A0C9YM57</accession>
<dbReference type="Pfam" id="PF00067">
    <property type="entry name" value="p450"/>
    <property type="match status" value="1"/>
</dbReference>
<name>A0A0C9YM57_9AGAM</name>
<dbReference type="Gene3D" id="1.10.630.10">
    <property type="entry name" value="Cytochrome P450"/>
    <property type="match status" value="1"/>
</dbReference>
<dbReference type="PRINTS" id="PR00465">
    <property type="entry name" value="EP450IV"/>
</dbReference>
<dbReference type="PANTHER" id="PTHR24304:SF2">
    <property type="entry name" value="24-HYDROXYCHOLESTEROL 7-ALPHA-HYDROXYLASE"/>
    <property type="match status" value="1"/>
</dbReference>
<evidence type="ECO:0000256" key="4">
    <source>
        <dbReference type="ARBA" id="ARBA00022723"/>
    </source>
</evidence>
<dbReference type="InterPro" id="IPR001128">
    <property type="entry name" value="Cyt_P450"/>
</dbReference>
<dbReference type="Proteomes" id="UP000054018">
    <property type="component" value="Unassembled WGS sequence"/>
</dbReference>
<dbReference type="InterPro" id="IPR050529">
    <property type="entry name" value="CYP450_sterol_14alpha_dmase"/>
</dbReference>
<dbReference type="HOGENOM" id="CLU_018012_5_2_1"/>
<evidence type="ECO:0000256" key="7">
    <source>
        <dbReference type="SAM" id="Phobius"/>
    </source>
</evidence>
<dbReference type="InterPro" id="IPR036396">
    <property type="entry name" value="Cyt_P450_sf"/>
</dbReference>
<evidence type="ECO:0000256" key="5">
    <source>
        <dbReference type="ARBA" id="ARBA00023004"/>
    </source>
</evidence>
<protein>
    <recommendedName>
        <fullName evidence="10">Cytochrome P450</fullName>
    </recommendedName>
</protein>
<dbReference type="GO" id="GO:0016705">
    <property type="term" value="F:oxidoreductase activity, acting on paired donors, with incorporation or reduction of molecular oxygen"/>
    <property type="evidence" value="ECO:0007669"/>
    <property type="project" value="InterPro"/>
</dbReference>
<keyword evidence="4 6" id="KW-0479">Metal-binding</keyword>
<dbReference type="SUPFAM" id="SSF48264">
    <property type="entry name" value="Cytochrome P450"/>
    <property type="match status" value="1"/>
</dbReference>
<keyword evidence="7" id="KW-1133">Transmembrane helix</keyword>
<gene>
    <name evidence="8" type="ORF">PISMIDRAFT_684890</name>
</gene>